<proteinExistence type="predicted"/>
<dbReference type="Pfam" id="PF13519">
    <property type="entry name" value="VWA_2"/>
    <property type="match status" value="1"/>
</dbReference>
<dbReference type="Pfam" id="PF25462">
    <property type="entry name" value="Beta-barrel_INTS6"/>
    <property type="match status" value="1"/>
</dbReference>
<dbReference type="AlphaFoldDB" id="A0A1D1W576"/>
<protein>
    <recommendedName>
        <fullName evidence="7">VWFA domain-containing protein</fullName>
    </recommendedName>
</protein>
<dbReference type="SUPFAM" id="SSF53300">
    <property type="entry name" value="vWA-like"/>
    <property type="match status" value="1"/>
</dbReference>
<evidence type="ECO:0000256" key="1">
    <source>
        <dbReference type="SAM" id="MobiDB-lite"/>
    </source>
</evidence>
<evidence type="ECO:0000259" key="4">
    <source>
        <dbReference type="Pfam" id="PF25462"/>
    </source>
</evidence>
<dbReference type="InterPro" id="IPR057413">
    <property type="entry name" value="Beta-barrel_INTS6"/>
</dbReference>
<feature type="region of interest" description="Disordered" evidence="1">
    <location>
        <begin position="627"/>
        <end position="719"/>
    </location>
</feature>
<evidence type="ECO:0000313" key="5">
    <source>
        <dbReference type="EMBL" id="GAV08635.1"/>
    </source>
</evidence>
<dbReference type="Gene3D" id="3.40.50.410">
    <property type="entry name" value="von Willebrand factor, type A domain"/>
    <property type="match status" value="1"/>
</dbReference>
<evidence type="ECO:0000259" key="2">
    <source>
        <dbReference type="Pfam" id="PF13519"/>
    </source>
</evidence>
<evidence type="ECO:0008006" key="7">
    <source>
        <dbReference type="Google" id="ProtNLM"/>
    </source>
</evidence>
<dbReference type="GO" id="GO:0032039">
    <property type="term" value="C:integrator complex"/>
    <property type="evidence" value="ECO:0007669"/>
    <property type="project" value="TreeGrafter"/>
</dbReference>
<feature type="compositionally biased region" description="Basic residues" evidence="1">
    <location>
        <begin position="692"/>
        <end position="706"/>
    </location>
</feature>
<dbReference type="InterPro" id="IPR036465">
    <property type="entry name" value="vWFA_dom_sf"/>
</dbReference>
<evidence type="ECO:0000259" key="3">
    <source>
        <dbReference type="Pfam" id="PF15300"/>
    </source>
</evidence>
<dbReference type="PANTHER" id="PTHR12957">
    <property type="entry name" value="DEAD/H BOX POLYPEPTIDE 26/DICE1-RELATED"/>
    <property type="match status" value="1"/>
</dbReference>
<feature type="domain" description="VWFA" evidence="2">
    <location>
        <begin position="4"/>
        <end position="132"/>
    </location>
</feature>
<dbReference type="InterPro" id="IPR029307">
    <property type="entry name" value="INT_SG_DDX_CT_C"/>
</dbReference>
<reference evidence="5 6" key="1">
    <citation type="journal article" date="2016" name="Nat. Commun.">
        <title>Extremotolerant tardigrade genome and improved radiotolerance of human cultured cells by tardigrade-unique protein.</title>
        <authorList>
            <person name="Hashimoto T."/>
            <person name="Horikawa D.D."/>
            <person name="Saito Y."/>
            <person name="Kuwahara H."/>
            <person name="Kozuka-Hata H."/>
            <person name="Shin-I T."/>
            <person name="Minakuchi Y."/>
            <person name="Ohishi K."/>
            <person name="Motoyama A."/>
            <person name="Aizu T."/>
            <person name="Enomoto A."/>
            <person name="Kondo K."/>
            <person name="Tanaka S."/>
            <person name="Hara Y."/>
            <person name="Koshikawa S."/>
            <person name="Sagara H."/>
            <person name="Miura T."/>
            <person name="Yokobori S."/>
            <person name="Miyagawa K."/>
            <person name="Suzuki Y."/>
            <person name="Kubo T."/>
            <person name="Oyama M."/>
            <person name="Kohara Y."/>
            <person name="Fujiyama A."/>
            <person name="Arakawa K."/>
            <person name="Katayama T."/>
            <person name="Toyoda A."/>
            <person name="Kunieda T."/>
        </authorList>
    </citation>
    <scope>NUCLEOTIDE SEQUENCE [LARGE SCALE GENOMIC DNA]</scope>
    <source>
        <strain evidence="5 6">YOKOZUNA-1</strain>
    </source>
</reference>
<dbReference type="Proteomes" id="UP000186922">
    <property type="component" value="Unassembled WGS sequence"/>
</dbReference>
<feature type="domain" description="Integrator complex subunit 6-like beta-barrel" evidence="4">
    <location>
        <begin position="251"/>
        <end position="407"/>
    </location>
</feature>
<evidence type="ECO:0000313" key="6">
    <source>
        <dbReference type="Proteomes" id="UP000186922"/>
    </source>
</evidence>
<gene>
    <name evidence="5" type="primary">RvY_18299-1</name>
    <name evidence="5" type="synonym">RvY_18299.1</name>
    <name evidence="5" type="ORF">RvY_18299</name>
</gene>
<name>A0A1D1W576_RAMVA</name>
<dbReference type="InterPro" id="IPR051113">
    <property type="entry name" value="Integrator_subunit6"/>
</dbReference>
<keyword evidence="6" id="KW-1185">Reference proteome</keyword>
<dbReference type="STRING" id="947166.A0A1D1W576"/>
<sequence>MTIILFLLDNSISMGQKTNSGCSFLDIAKKSVEMFLKFRSRDFNHRMDRIMLMTFDEPPTHLKVGWRESLLVFQNELKNMQATAMSDGSQILSSAFEMLNVNRLQSGIDTYGQGRNPFYVESCVIVLLTDGHSFTMESQSELIVTMNSKIPGLELTREPYRWDQRLFSVVLKIPGVRMEEPNPAEAPPDMVPRDTSALEGFSSLTGGRSFCIESVRWVDNVMMKLADLVAQNGVMVRLEPSEEAAFHASAVNRMIFLPRNPQKSHANGHWPLPEPFWADLRTQSVIPSRDSHPVLKFQPSMEEIPVAPSLGDVPLPVDKYEVEQSALTSEFLEKAERYKHWPVYVNATTGPDRPPIPQLCGYLAMQNRTETGQGPGPGPGPGNEKVLALHVLPVNYPILFDLLERFNKTQNRKEWKAQFDSYIQGIPPYMASAIRRFLLKANLHTMIPDSYDQCLSTDLQNYLRKVKVQAKAVFEGTTAYPNQPLPIPDLIPVIQRFQSAVPTLETPSPDANAPQKDNYDDLLAKSVQEQMANDANTFRMHLRLPIIMQQRIHIPLHHNPFDVDREDLVSQLASLKFSLLHPHRWKGSTEADKSIPIAQMGNYQEYLKGALQPLRDLAEDAPKQVNNTFGNPWISPKKMRQRSASAGAGGMGGMVDEADVDNLGASNGPPRLKRTLSEVREGSSSTPNALKNKLRAGLRSPVKRQRHQSEPPLSSALLTNGLTPSISIAESAALPEPLDVPMPSSSKIVPVTAEDISPEEPPGTFAELVLDEPDDRPERPERPPPPLLTNGHPEGHTNGEMTDEETPHNSPRGNETHSQESVLKMKLLALKEIRSPGRNFKKILEMVNCINGNVTLKKTVIDSIITEARRYRRDSLIVVLQKNFPAFTSS</sequence>
<dbReference type="GO" id="GO:0034472">
    <property type="term" value="P:snRNA 3'-end processing"/>
    <property type="evidence" value="ECO:0007669"/>
    <property type="project" value="TreeGrafter"/>
</dbReference>
<dbReference type="EMBL" id="BDGG01000018">
    <property type="protein sequence ID" value="GAV08635.1"/>
    <property type="molecule type" value="Genomic_DNA"/>
</dbReference>
<organism evidence="5 6">
    <name type="scientific">Ramazzottius varieornatus</name>
    <name type="common">Water bear</name>
    <name type="synonym">Tardigrade</name>
    <dbReference type="NCBI Taxonomy" id="947166"/>
    <lineage>
        <taxon>Eukaryota</taxon>
        <taxon>Metazoa</taxon>
        <taxon>Ecdysozoa</taxon>
        <taxon>Tardigrada</taxon>
        <taxon>Eutardigrada</taxon>
        <taxon>Parachela</taxon>
        <taxon>Hypsibioidea</taxon>
        <taxon>Ramazzottiidae</taxon>
        <taxon>Ramazzottius</taxon>
    </lineage>
</organism>
<dbReference type="FunFam" id="3.40.50.410:FF:000010">
    <property type="entry name" value="Integrator complex subunit 6 like"/>
    <property type="match status" value="1"/>
</dbReference>
<accession>A0A1D1W576</accession>
<dbReference type="OrthoDB" id="9449012at2759"/>
<dbReference type="PANTHER" id="PTHR12957:SF2">
    <property type="entry name" value="INTEGRATOR COMPLEX SUBUNIT 6"/>
    <property type="match status" value="1"/>
</dbReference>
<dbReference type="InterPro" id="IPR002035">
    <property type="entry name" value="VWF_A"/>
</dbReference>
<comment type="caution">
    <text evidence="5">The sequence shown here is derived from an EMBL/GenBank/DDBJ whole genome shotgun (WGS) entry which is preliminary data.</text>
</comment>
<dbReference type="Pfam" id="PF15300">
    <property type="entry name" value="INT_SG_DDX_CT_C"/>
    <property type="match status" value="1"/>
</dbReference>
<dbReference type="CDD" id="cd00198">
    <property type="entry name" value="vWFA"/>
    <property type="match status" value="1"/>
</dbReference>
<feature type="region of interest" description="Disordered" evidence="1">
    <location>
        <begin position="773"/>
        <end position="820"/>
    </location>
</feature>
<feature type="domain" description="INTS6/SAGE1/DDX26B/CT45 C-terminal" evidence="3">
    <location>
        <begin position="823"/>
        <end position="882"/>
    </location>
</feature>